<evidence type="ECO:0000313" key="1">
    <source>
        <dbReference type="EMBL" id="KAL3700099.1"/>
    </source>
</evidence>
<name>A0ABD3IF04_9MARC</name>
<organism evidence="1 2">
    <name type="scientific">Riccia sorocarpa</name>
    <dbReference type="NCBI Taxonomy" id="122646"/>
    <lineage>
        <taxon>Eukaryota</taxon>
        <taxon>Viridiplantae</taxon>
        <taxon>Streptophyta</taxon>
        <taxon>Embryophyta</taxon>
        <taxon>Marchantiophyta</taxon>
        <taxon>Marchantiopsida</taxon>
        <taxon>Marchantiidae</taxon>
        <taxon>Marchantiales</taxon>
        <taxon>Ricciaceae</taxon>
        <taxon>Riccia</taxon>
    </lineage>
</organism>
<evidence type="ECO:0000313" key="2">
    <source>
        <dbReference type="Proteomes" id="UP001633002"/>
    </source>
</evidence>
<gene>
    <name evidence="1" type="ORF">R1sor_018121</name>
</gene>
<accession>A0ABD3IF04</accession>
<keyword evidence="2" id="KW-1185">Reference proteome</keyword>
<dbReference type="AlphaFoldDB" id="A0ABD3IF04"/>
<dbReference type="Proteomes" id="UP001633002">
    <property type="component" value="Unassembled WGS sequence"/>
</dbReference>
<sequence>MEPTTDLEGIDINDLDIVDLQTMVPPDMDSQLLTNDFLQMGYAVRRPRTDHIPDVNPKLTIRRILKLKRKHDQQTSKASDLTSQVDDKRFFSLRPAETSSSASIVE</sequence>
<reference evidence="1 2" key="1">
    <citation type="submission" date="2024-09" db="EMBL/GenBank/DDBJ databases">
        <title>Chromosome-scale assembly of Riccia sorocarpa.</title>
        <authorList>
            <person name="Paukszto L."/>
        </authorList>
    </citation>
    <scope>NUCLEOTIDE SEQUENCE [LARGE SCALE GENOMIC DNA]</scope>
    <source>
        <strain evidence="1">LP-2024</strain>
        <tissue evidence="1">Aerial parts of the thallus</tissue>
    </source>
</reference>
<comment type="caution">
    <text evidence="1">The sequence shown here is derived from an EMBL/GenBank/DDBJ whole genome shotgun (WGS) entry which is preliminary data.</text>
</comment>
<proteinExistence type="predicted"/>
<protein>
    <submittedName>
        <fullName evidence="1">Uncharacterized protein</fullName>
    </submittedName>
</protein>
<dbReference type="EMBL" id="JBJQOH010000001">
    <property type="protein sequence ID" value="KAL3700099.1"/>
    <property type="molecule type" value="Genomic_DNA"/>
</dbReference>